<dbReference type="CDD" id="cd11333">
    <property type="entry name" value="AmyAc_SI_OligoGlu_DGase"/>
    <property type="match status" value="1"/>
</dbReference>
<proteinExistence type="inferred from homology"/>
<keyword evidence="3 7" id="KW-0326">Glycosidase</keyword>
<dbReference type="InterPro" id="IPR006047">
    <property type="entry name" value="GH13_cat_dom"/>
</dbReference>
<dbReference type="SUPFAM" id="SSF51445">
    <property type="entry name" value="(Trans)glycosidases"/>
    <property type="match status" value="1"/>
</dbReference>
<evidence type="ECO:0000259" key="6">
    <source>
        <dbReference type="SMART" id="SM00642"/>
    </source>
</evidence>
<gene>
    <name evidence="7" type="ORF">J2Z70_004023</name>
</gene>
<keyword evidence="8" id="KW-1185">Reference proteome</keyword>
<dbReference type="Gene3D" id="3.20.20.80">
    <property type="entry name" value="Glycosidases"/>
    <property type="match status" value="1"/>
</dbReference>
<dbReference type="Pfam" id="PF23915">
    <property type="entry name" value="SusG_C"/>
    <property type="match status" value="1"/>
</dbReference>
<dbReference type="InterPro" id="IPR056300">
    <property type="entry name" value="SusG-like_C"/>
</dbReference>
<organism evidence="7 8">
    <name type="scientific">Paenibacillus silagei</name>
    <dbReference type="NCBI Taxonomy" id="1670801"/>
    <lineage>
        <taxon>Bacteria</taxon>
        <taxon>Bacillati</taxon>
        <taxon>Bacillota</taxon>
        <taxon>Bacilli</taxon>
        <taxon>Bacillales</taxon>
        <taxon>Paenibacillaceae</taxon>
        <taxon>Paenibacillus</taxon>
    </lineage>
</organism>
<comment type="catalytic activity">
    <reaction evidence="4">
        <text>Hydrolysis of (1-&gt;6)-alpha-D-glucosidic linkages in some oligosaccharides produced from starch and glycogen by alpha-amylase, and in isomaltose.</text>
        <dbReference type="EC" id="3.2.1.10"/>
    </reaction>
</comment>
<reference evidence="7 8" key="1">
    <citation type="submission" date="2021-03" db="EMBL/GenBank/DDBJ databases">
        <title>Genomic Encyclopedia of Type Strains, Phase IV (KMG-IV): sequencing the most valuable type-strain genomes for metagenomic binning, comparative biology and taxonomic classification.</title>
        <authorList>
            <person name="Goeker M."/>
        </authorList>
    </citation>
    <scope>NUCLEOTIDE SEQUENCE [LARGE SCALE GENOMIC DNA]</scope>
    <source>
        <strain evidence="7 8">DSM 101953</strain>
    </source>
</reference>
<evidence type="ECO:0000313" key="7">
    <source>
        <dbReference type="EMBL" id="MBP2113862.1"/>
    </source>
</evidence>
<dbReference type="GO" id="GO:0004574">
    <property type="term" value="F:oligo-1,6-glucosidase activity"/>
    <property type="evidence" value="ECO:0007669"/>
    <property type="project" value="UniProtKB-EC"/>
</dbReference>
<comment type="caution">
    <text evidence="7">The sequence shown here is derived from an EMBL/GenBank/DDBJ whole genome shotgun (WGS) entry which is preliminary data.</text>
</comment>
<dbReference type="EC" id="3.2.1.10" evidence="5"/>
<dbReference type="Gene3D" id="3.90.400.10">
    <property type="entry name" value="Oligo-1,6-glucosidase, Domain 2"/>
    <property type="match status" value="1"/>
</dbReference>
<evidence type="ECO:0000256" key="4">
    <source>
        <dbReference type="ARBA" id="ARBA00036217"/>
    </source>
</evidence>
<dbReference type="PANTHER" id="PTHR10357:SF184">
    <property type="entry name" value="OLIGO-1,6-GLUCOSIDASE 1"/>
    <property type="match status" value="1"/>
</dbReference>
<evidence type="ECO:0000313" key="8">
    <source>
        <dbReference type="Proteomes" id="UP000773462"/>
    </source>
</evidence>
<dbReference type="Proteomes" id="UP000773462">
    <property type="component" value="Unassembled WGS sequence"/>
</dbReference>
<dbReference type="EMBL" id="JAGGLV010000013">
    <property type="protein sequence ID" value="MBP2113862.1"/>
    <property type="molecule type" value="Genomic_DNA"/>
</dbReference>
<dbReference type="InterPro" id="IPR045857">
    <property type="entry name" value="O16G_dom_2"/>
</dbReference>
<dbReference type="RefSeq" id="WP_209876087.1">
    <property type="nucleotide sequence ID" value="NZ_JAGGLV010000013.1"/>
</dbReference>
<feature type="domain" description="Glycosyl hydrolase family 13 catalytic" evidence="6">
    <location>
        <begin position="13"/>
        <end position="421"/>
    </location>
</feature>
<dbReference type="Gene3D" id="2.60.40.1180">
    <property type="entry name" value="Golgi alpha-mannosidase II"/>
    <property type="match status" value="1"/>
</dbReference>
<comment type="similarity">
    <text evidence="1">Belongs to the glycosyl hydrolase 13 family.</text>
</comment>
<dbReference type="InterPro" id="IPR017853">
    <property type="entry name" value="GH"/>
</dbReference>
<accession>A0ABS4NX55</accession>
<dbReference type="SUPFAM" id="SSF51011">
    <property type="entry name" value="Glycosyl hydrolase domain"/>
    <property type="match status" value="1"/>
</dbReference>
<sequence length="571" mass="66403">MNPKWWKESVVYQIYPISFMDSNGDGIGDLRGILSKLDYLQDLGVDVIWVCPIYKSPNHDNGYDISDYCDIMKEFGTMDDFDLLLREMHSRGMKLMMDLVLNHTSHEHPWFVESRSSKDNPKRDYYIWRKGKNGGPPNNWESYFSGSVWELDPRTDEYYLHLYSRFQPDLNWENPAVIDKLHEMVQWWLKKGVDGFRFDAIAHIVKAEGYPDALNPGGTPTVRAYDMFSNLNHVHTLLQNLHDQVLYYYDIMTVGETSGLGPEQALDYVGDGRRELNMTFQFEHMNLDAASPGSGKWDVVPWKLTELKTIISDWQTVLHNRGWNANYLCNHDQPRSVSRFGDDLYYRVPSAKMLATFIHMLEGTPYIYQGEEIGMTNVAFESIDDYRDVETLNYYEEKRNAGVPEADIMAAIHTKSRDNARTPMQWDDGEDGGFTTGVPWIRVNSNSREINAASSVKDPDSIYNYYKKLIQLRKKHQVIVYGEYGLLLKEHPEIYAYTRTLEDERLLVVLNFFGHEPVFELPEEFQPAAKLEMLISNYEPAQEEDLQQLKLRPYEARVYLQRLDKGSAKAK</sequence>
<evidence type="ECO:0000256" key="5">
    <source>
        <dbReference type="ARBA" id="ARBA00038939"/>
    </source>
</evidence>
<evidence type="ECO:0000256" key="2">
    <source>
        <dbReference type="ARBA" id="ARBA00022801"/>
    </source>
</evidence>
<dbReference type="NCBIfam" id="NF008183">
    <property type="entry name" value="PRK10933.1"/>
    <property type="match status" value="1"/>
</dbReference>
<evidence type="ECO:0000256" key="1">
    <source>
        <dbReference type="ARBA" id="ARBA00008061"/>
    </source>
</evidence>
<evidence type="ECO:0000256" key="3">
    <source>
        <dbReference type="ARBA" id="ARBA00023295"/>
    </source>
</evidence>
<protein>
    <recommendedName>
        <fullName evidence="5">oligo-1,6-glucosidase</fullName>
        <ecNumber evidence="5">3.2.1.10</ecNumber>
    </recommendedName>
</protein>
<keyword evidence="2 7" id="KW-0378">Hydrolase</keyword>
<dbReference type="PANTHER" id="PTHR10357">
    <property type="entry name" value="ALPHA-AMYLASE FAMILY MEMBER"/>
    <property type="match status" value="1"/>
</dbReference>
<dbReference type="InterPro" id="IPR013780">
    <property type="entry name" value="Glyco_hydro_b"/>
</dbReference>
<dbReference type="Pfam" id="PF00128">
    <property type="entry name" value="Alpha-amylase"/>
    <property type="match status" value="1"/>
</dbReference>
<dbReference type="SMART" id="SM00642">
    <property type="entry name" value="Aamy"/>
    <property type="match status" value="1"/>
</dbReference>
<name>A0ABS4NX55_9BACL</name>